<organism evidence="13 14">
    <name type="scientific">Halomonas piscis</name>
    <dbReference type="NCBI Taxonomy" id="3031727"/>
    <lineage>
        <taxon>Bacteria</taxon>
        <taxon>Pseudomonadati</taxon>
        <taxon>Pseudomonadota</taxon>
        <taxon>Gammaproteobacteria</taxon>
        <taxon>Oceanospirillales</taxon>
        <taxon>Halomonadaceae</taxon>
        <taxon>Halomonas</taxon>
    </lineage>
</organism>
<dbReference type="SUPFAM" id="SSF103481">
    <property type="entry name" value="Multidrug resistance efflux transporter EmrE"/>
    <property type="match status" value="2"/>
</dbReference>
<feature type="transmembrane region" description="Helical" evidence="11">
    <location>
        <begin position="258"/>
        <end position="276"/>
    </location>
</feature>
<evidence type="ECO:0000256" key="8">
    <source>
        <dbReference type="ARBA" id="ARBA00022989"/>
    </source>
</evidence>
<feature type="transmembrane region" description="Helical" evidence="11">
    <location>
        <begin position="172"/>
        <end position="193"/>
    </location>
</feature>
<dbReference type="InterPro" id="IPR000620">
    <property type="entry name" value="EamA_dom"/>
</dbReference>
<evidence type="ECO:0000256" key="11">
    <source>
        <dbReference type="SAM" id="Phobius"/>
    </source>
</evidence>
<keyword evidence="14" id="KW-1185">Reference proteome</keyword>
<gene>
    <name evidence="13" type="ORF">P1P91_13950</name>
</gene>
<keyword evidence="2" id="KW-1003">Cell membrane</keyword>
<dbReference type="InterPro" id="IPR037185">
    <property type="entry name" value="EmrE-like"/>
</dbReference>
<evidence type="ECO:0000313" key="14">
    <source>
        <dbReference type="Proteomes" id="UP001301869"/>
    </source>
</evidence>
<name>A0ABY9YYL2_9GAMM</name>
<keyword evidence="5" id="KW-0441">Lipid A biosynthesis</keyword>
<evidence type="ECO:0000256" key="9">
    <source>
        <dbReference type="ARBA" id="ARBA00023098"/>
    </source>
</evidence>
<feature type="transmembrane region" description="Helical" evidence="11">
    <location>
        <begin position="144"/>
        <end position="160"/>
    </location>
</feature>
<evidence type="ECO:0000259" key="12">
    <source>
        <dbReference type="Pfam" id="PF00892"/>
    </source>
</evidence>
<proteinExistence type="predicted"/>
<comment type="subcellular location">
    <subcellularLocation>
        <location evidence="1">Cell membrane</location>
        <topology evidence="1">Multi-pass membrane protein</topology>
    </subcellularLocation>
</comment>
<dbReference type="RefSeq" id="WP_311883378.1">
    <property type="nucleotide sequence ID" value="NZ_CP119391.1"/>
</dbReference>
<feature type="transmembrane region" description="Helical" evidence="11">
    <location>
        <begin position="87"/>
        <end position="108"/>
    </location>
</feature>
<feature type="transmembrane region" description="Helical" evidence="11">
    <location>
        <begin position="30"/>
        <end position="53"/>
    </location>
</feature>
<keyword evidence="7" id="KW-0448">Lipopolysaccharide biosynthesis</keyword>
<keyword evidence="4" id="KW-0997">Cell inner membrane</keyword>
<evidence type="ECO:0000256" key="2">
    <source>
        <dbReference type="ARBA" id="ARBA00022475"/>
    </source>
</evidence>
<dbReference type="EMBL" id="CP119391">
    <property type="protein sequence ID" value="WNK19907.1"/>
    <property type="molecule type" value="Genomic_DNA"/>
</dbReference>
<sequence>MEPTVVGLVLMAAVMHAGWNTLVKVGGEPAIRLAITNGFSALVVLPLVFFLELPAPESWPYLLTSLGVHIFYYSFLSLSYRTADLSLIYPIARGAAPPFVAIGAFLLAGETLTFLGVVSIGIISMAICMLALHPSILRTSGKAVVCAFVTALSIATYTVVDGTGARLSGNALSYVSWLFVIDGVGFMAVIFILKQGALKTQLVENWKQGLMSGVLHVGSYGLVVWAMVITPMTYVSALRETSVIIAALIGTKLLNEPFGARRIVSACLIVIGIVLLQKSGMS</sequence>
<dbReference type="Gene3D" id="1.10.3730.20">
    <property type="match status" value="2"/>
</dbReference>
<dbReference type="PANTHER" id="PTHR30561">
    <property type="entry name" value="SMR FAMILY PROTON-DEPENDENT DRUG EFFLUX TRANSPORTER SUGE"/>
    <property type="match status" value="1"/>
</dbReference>
<feature type="transmembrane region" description="Helical" evidence="11">
    <location>
        <begin position="6"/>
        <end position="23"/>
    </location>
</feature>
<evidence type="ECO:0000313" key="13">
    <source>
        <dbReference type="EMBL" id="WNK19907.1"/>
    </source>
</evidence>
<accession>A0ABY9YYL2</accession>
<dbReference type="Proteomes" id="UP001301869">
    <property type="component" value="Chromosome"/>
</dbReference>
<evidence type="ECO:0000256" key="7">
    <source>
        <dbReference type="ARBA" id="ARBA00022985"/>
    </source>
</evidence>
<evidence type="ECO:0000256" key="5">
    <source>
        <dbReference type="ARBA" id="ARBA00022556"/>
    </source>
</evidence>
<feature type="domain" description="EamA" evidence="12">
    <location>
        <begin position="142"/>
        <end position="276"/>
    </location>
</feature>
<dbReference type="PANTHER" id="PTHR30561:SF9">
    <property type="entry name" value="4-AMINO-4-DEOXY-L-ARABINOSE-PHOSPHOUNDECAPRENOL FLIPPASE SUBUNIT ARNF-RELATED"/>
    <property type="match status" value="1"/>
</dbReference>
<evidence type="ECO:0000256" key="10">
    <source>
        <dbReference type="ARBA" id="ARBA00023136"/>
    </source>
</evidence>
<evidence type="ECO:0000256" key="3">
    <source>
        <dbReference type="ARBA" id="ARBA00022516"/>
    </source>
</evidence>
<evidence type="ECO:0000256" key="6">
    <source>
        <dbReference type="ARBA" id="ARBA00022692"/>
    </source>
</evidence>
<reference evidence="13 14" key="1">
    <citation type="submission" date="2023-03" db="EMBL/GenBank/DDBJ databases">
        <title>Halomonas sp. nov., isolated from Korean tranditional fermented seafood 'Jeotgal'.</title>
        <authorList>
            <person name="Kim B."/>
            <person name="Shin N.-R."/>
        </authorList>
    </citation>
    <scope>NUCLEOTIDE SEQUENCE [LARGE SCALE GENOMIC DNA]</scope>
    <source>
        <strain evidence="13 14">SG2L-4</strain>
    </source>
</reference>
<dbReference type="Pfam" id="PF00892">
    <property type="entry name" value="EamA"/>
    <property type="match status" value="1"/>
</dbReference>
<keyword evidence="8 11" id="KW-1133">Transmembrane helix</keyword>
<feature type="transmembrane region" description="Helical" evidence="11">
    <location>
        <begin position="214"/>
        <end position="238"/>
    </location>
</feature>
<keyword evidence="9" id="KW-0443">Lipid metabolism</keyword>
<keyword evidence="10 11" id="KW-0472">Membrane</keyword>
<evidence type="ECO:0000256" key="1">
    <source>
        <dbReference type="ARBA" id="ARBA00004651"/>
    </source>
</evidence>
<evidence type="ECO:0000256" key="4">
    <source>
        <dbReference type="ARBA" id="ARBA00022519"/>
    </source>
</evidence>
<protein>
    <submittedName>
        <fullName evidence="13">EamA family transporter</fullName>
    </submittedName>
</protein>
<keyword evidence="3" id="KW-0444">Lipid biosynthesis</keyword>
<dbReference type="InterPro" id="IPR000390">
    <property type="entry name" value="Small_drug/metabolite_transptr"/>
</dbReference>
<feature type="transmembrane region" description="Helical" evidence="11">
    <location>
        <begin position="59"/>
        <end position="80"/>
    </location>
</feature>
<feature type="transmembrane region" description="Helical" evidence="11">
    <location>
        <begin position="114"/>
        <end position="132"/>
    </location>
</feature>
<keyword evidence="6 11" id="KW-0812">Transmembrane</keyword>